<dbReference type="RefSeq" id="WP_184101517.1">
    <property type="nucleotide sequence ID" value="NZ_JACHHN010000005.1"/>
</dbReference>
<dbReference type="InterPro" id="IPR008707">
    <property type="entry name" value="B-propeller_PilY1"/>
</dbReference>
<keyword evidence="10" id="KW-1185">Reference proteome</keyword>
<dbReference type="InterPro" id="IPR015943">
    <property type="entry name" value="WD40/YVTN_repeat-like_dom_sf"/>
</dbReference>
<feature type="chain" id="PRO_5032690528" evidence="7">
    <location>
        <begin position="28"/>
        <end position="1219"/>
    </location>
</feature>
<keyword evidence="4" id="KW-0479">Metal-binding</keyword>
<evidence type="ECO:0000256" key="2">
    <source>
        <dbReference type="ARBA" id="ARBA00008387"/>
    </source>
</evidence>
<dbReference type="Gene3D" id="2.130.10.10">
    <property type="entry name" value="YVTN repeat-like/Quinoprotein amine dehydrogenase"/>
    <property type="match status" value="1"/>
</dbReference>
<sequence length="1219" mass="127977">MTNRTSTLNKIIFLLVAATQAFPLGYAATINPSPTPLTSQTGSEPNLIMGIDDSGSMDFEVMLTTNDGALWWDLTNKSFTNNTSSPITVSGLNNVTVGVGQPWFNAVGNAANGGTVDAGGTSTSWYKYAYLFPDGSGTDARINTDATYDHFGIPPTIAYAFLRSAAWNPLYYNSNTTYTPWYPAYISGATVNYSNATPTAARSHPQFSSTPPVTIDLTNNVTAGTTSTTSRTGVVTISGTKSNWTFRMMPGMIIPAGAYAKKSGGSWTQLTANTTVATADSYYDADISYFPATFFVPDSSCTSANVSTTSVAWADSVCALAPDGTYLRKYEIKGSNTYPSGRTTAAELQNFANWFTYYRKRKLMLGAAMGSVLSSVNSLRGGTVKFNSQSAVTMYDFSSTSDSSNVKPLLGAIYQNAASGGTPTRETLKYIGGQFARTDSAAPIQNGCQRNSAFILTDGFANATAVTPPSYANTWVTGQPYTVITGNTLADIAASYYTNNPRSDLPTGLLAADNTSASNPDRNTNLHMTTFGMTLGAKGTIFGTGSASATDPFANPPTWPNPSQNRNPTAVDDLWHATIVGRGQMFVANNVSEATTYFQRVIQSLLAAVGSDAAVTPMSPNLTSSNNTLFSSSYNAQNWTGELAAYTINLSTGAASTTATWTAQSQLTAMSPTARHIATFDPSTSTAVPFTATASGVSSATQTAMANTGVTPSDGATVINYIRGDRTQESATTNTYRTRAGLLGDIVTADPVYVFGPYAQYTDAGYSSMSSLTRAAMVYQAANDGMLHAFNATTGAEVWAYVPSGVLTNLKALTNPLYTHQFYVDATPTTGDFYNGTDWKTMLAGGLRAGGKGYYALDITAPAASSDADVASKLLWEFPGAGTTTAQKNNVGLSYGQPILAKTRADGWVVLVSSGYNNSAGDGQGHLFVLNATTGAVLKDIPTGAGSASSPSGLAQISAYAANPQYDATIDYVYGGDLSGNVWRFDLTGATDTAWTVAKLATLVDGSGNAQPVTTVPALAVLSNGKHVVYVGTGKMLETSDMTTTATQSMYALVDDLSATPTITPLRTSLQQKTVTVNSTTSARSINADAVNYTTKKGWYFDLPGTGERVTTTPELAYGALIFTTNQPSNTACSSRSYLYAVSATDGGQLPASAFPSGTTPWSGILLGATLASAPKVTNLPNGTQIINVKGSNGQLYGIPVQLSGSGTLTQVMWQELTR</sequence>
<evidence type="ECO:0000313" key="9">
    <source>
        <dbReference type="EMBL" id="MBB5191977.1"/>
    </source>
</evidence>
<keyword evidence="3" id="KW-1029">Fimbrium biogenesis</keyword>
<evidence type="ECO:0000256" key="7">
    <source>
        <dbReference type="SAM" id="SignalP"/>
    </source>
</evidence>
<dbReference type="Gene3D" id="3.40.50.410">
    <property type="entry name" value="von Willebrand factor, type A domain"/>
    <property type="match status" value="1"/>
</dbReference>
<evidence type="ECO:0000259" key="8">
    <source>
        <dbReference type="Pfam" id="PF05567"/>
    </source>
</evidence>
<dbReference type="SUPFAM" id="SSF50998">
    <property type="entry name" value="Quinoprotein alcohol dehydrogenase-like"/>
    <property type="match status" value="1"/>
</dbReference>
<dbReference type="AlphaFoldDB" id="A0A840RG01"/>
<reference evidence="9 10" key="1">
    <citation type="submission" date="2020-08" db="EMBL/GenBank/DDBJ databases">
        <title>Genomic Encyclopedia of Type Strains, Phase IV (KMG-IV): sequencing the most valuable type-strain genomes for metagenomic binning, comparative biology and taxonomic classification.</title>
        <authorList>
            <person name="Goeker M."/>
        </authorList>
    </citation>
    <scope>NUCLEOTIDE SEQUENCE [LARGE SCALE GENOMIC DNA]</scope>
    <source>
        <strain evidence="9 10">DSM 18233</strain>
    </source>
</reference>
<evidence type="ECO:0000256" key="3">
    <source>
        <dbReference type="ARBA" id="ARBA00022558"/>
    </source>
</evidence>
<dbReference type="GO" id="GO:0009289">
    <property type="term" value="C:pilus"/>
    <property type="evidence" value="ECO:0007669"/>
    <property type="project" value="UniProtKB-SubCell"/>
</dbReference>
<comment type="similarity">
    <text evidence="2">Belongs to the PilY1 family.</text>
</comment>
<dbReference type="Proteomes" id="UP000543030">
    <property type="component" value="Unassembled WGS sequence"/>
</dbReference>
<comment type="subcellular location">
    <subcellularLocation>
        <location evidence="1">Fimbrium</location>
    </subcellularLocation>
</comment>
<evidence type="ECO:0000256" key="5">
    <source>
        <dbReference type="ARBA" id="ARBA00022837"/>
    </source>
</evidence>
<dbReference type="InterPro" id="IPR018391">
    <property type="entry name" value="PQQ_b-propeller_rpt"/>
</dbReference>
<evidence type="ECO:0000313" key="10">
    <source>
        <dbReference type="Proteomes" id="UP000543030"/>
    </source>
</evidence>
<dbReference type="Pfam" id="PF05567">
    <property type="entry name" value="T4P_PilY1"/>
    <property type="match status" value="1"/>
</dbReference>
<dbReference type="InterPro" id="IPR036465">
    <property type="entry name" value="vWFA_dom_sf"/>
</dbReference>
<gene>
    <name evidence="9" type="ORF">HNQ50_002714</name>
</gene>
<feature type="signal peptide" evidence="7">
    <location>
        <begin position="1"/>
        <end position="27"/>
    </location>
</feature>
<name>A0A840RG01_9NEIS</name>
<accession>A0A840RG01</accession>
<evidence type="ECO:0000256" key="1">
    <source>
        <dbReference type="ARBA" id="ARBA00004561"/>
    </source>
</evidence>
<feature type="domain" description="PilY1 beta-propeller" evidence="8">
    <location>
        <begin position="743"/>
        <end position="1081"/>
    </location>
</feature>
<comment type="caution">
    <text evidence="9">The sequence shown here is derived from an EMBL/GenBank/DDBJ whole genome shotgun (WGS) entry which is preliminary data.</text>
</comment>
<evidence type="ECO:0000256" key="6">
    <source>
        <dbReference type="ARBA" id="ARBA00023263"/>
    </source>
</evidence>
<proteinExistence type="inferred from homology"/>
<evidence type="ECO:0000256" key="4">
    <source>
        <dbReference type="ARBA" id="ARBA00022723"/>
    </source>
</evidence>
<organism evidence="9 10">
    <name type="scientific">Silvimonas terrae</name>
    <dbReference type="NCBI Taxonomy" id="300266"/>
    <lineage>
        <taxon>Bacteria</taxon>
        <taxon>Pseudomonadati</taxon>
        <taxon>Pseudomonadota</taxon>
        <taxon>Betaproteobacteria</taxon>
        <taxon>Neisseriales</taxon>
        <taxon>Chitinibacteraceae</taxon>
        <taxon>Silvimonas</taxon>
    </lineage>
</organism>
<keyword evidence="6" id="KW-0281">Fimbrium</keyword>
<dbReference type="EMBL" id="JACHHN010000005">
    <property type="protein sequence ID" value="MBB5191977.1"/>
    <property type="molecule type" value="Genomic_DNA"/>
</dbReference>
<keyword evidence="5" id="KW-0106">Calcium</keyword>
<dbReference type="InterPro" id="IPR011047">
    <property type="entry name" value="Quinoprotein_ADH-like_sf"/>
</dbReference>
<keyword evidence="7" id="KW-0732">Signal</keyword>
<dbReference type="SMART" id="SM00564">
    <property type="entry name" value="PQQ"/>
    <property type="match status" value="3"/>
</dbReference>
<protein>
    <submittedName>
        <fullName evidence="9">Type IV pilus assembly protein PilY1</fullName>
    </submittedName>
</protein>
<dbReference type="GO" id="GO:0046872">
    <property type="term" value="F:metal ion binding"/>
    <property type="evidence" value="ECO:0007669"/>
    <property type="project" value="UniProtKB-KW"/>
</dbReference>